<dbReference type="EMBL" id="CP034170">
    <property type="protein sequence ID" value="AZI58480.1"/>
    <property type="molecule type" value="Genomic_DNA"/>
</dbReference>
<dbReference type="Proteomes" id="UP000268084">
    <property type="component" value="Chromosome"/>
</dbReference>
<evidence type="ECO:0000313" key="4">
    <source>
        <dbReference type="Proteomes" id="UP000268084"/>
    </source>
</evidence>
<evidence type="ECO:0000259" key="2">
    <source>
        <dbReference type="Pfam" id="PF10756"/>
    </source>
</evidence>
<evidence type="ECO:0000313" key="3">
    <source>
        <dbReference type="EMBL" id="AZI58480.1"/>
    </source>
</evidence>
<keyword evidence="1" id="KW-0812">Transmembrane</keyword>
<reference evidence="3 4" key="1">
    <citation type="submission" date="2018-11" db="EMBL/GenBank/DDBJ databases">
        <authorList>
            <person name="Da X."/>
        </authorList>
    </citation>
    <scope>NUCLEOTIDE SEQUENCE [LARGE SCALE GENOMIC DNA]</scope>
    <source>
        <strain evidence="3 4">S14-144</strain>
    </source>
</reference>
<protein>
    <submittedName>
        <fullName evidence="3">PH domain-containing protein</fullName>
    </submittedName>
</protein>
<keyword evidence="1" id="KW-1133">Transmembrane helix</keyword>
<dbReference type="OrthoDB" id="5194605at2"/>
<proteinExistence type="predicted"/>
<accession>A0A3G8ZMK5</accession>
<reference evidence="3 4" key="2">
    <citation type="submission" date="2018-12" db="EMBL/GenBank/DDBJ databases">
        <title>Nakamurella antarcticus sp. nov., isolated from Antarctica South Shetland Islands soil.</title>
        <authorList>
            <person name="Peng F."/>
        </authorList>
    </citation>
    <scope>NUCLEOTIDE SEQUENCE [LARGE SCALE GENOMIC DNA]</scope>
    <source>
        <strain evidence="3 4">S14-144</strain>
    </source>
</reference>
<dbReference type="InterPro" id="IPR019692">
    <property type="entry name" value="CFP-6_PH"/>
</dbReference>
<evidence type="ECO:0000256" key="1">
    <source>
        <dbReference type="SAM" id="Phobius"/>
    </source>
</evidence>
<feature type="transmembrane region" description="Helical" evidence="1">
    <location>
        <begin position="7"/>
        <end position="26"/>
    </location>
</feature>
<dbReference type="RefSeq" id="WP_124799389.1">
    <property type="nucleotide sequence ID" value="NZ_CP034170.1"/>
</dbReference>
<gene>
    <name evidence="3" type="ORF">EH165_10380</name>
</gene>
<keyword evidence="1" id="KW-0472">Membrane</keyword>
<dbReference type="Pfam" id="PF10756">
    <property type="entry name" value="bPH_6"/>
    <property type="match status" value="1"/>
</dbReference>
<name>A0A3G8ZMK5_9ACTN</name>
<dbReference type="AlphaFoldDB" id="A0A3G8ZMK5"/>
<feature type="domain" description="Low molecular weight protein antigen 6 PH" evidence="2">
    <location>
        <begin position="53"/>
        <end position="120"/>
    </location>
</feature>
<keyword evidence="4" id="KW-1185">Reference proteome</keyword>
<sequence>MLPSDRAVFRLPRSAVVFPLMLFILVTPLATFRPYLVVLFAVPVAALIYTVVTRTVADGQELRVYTLLGRRVILWADLDGFEFRGPRWAIAVTLGGKRIRLPMVRPRDLAHLAAVSGGRLNLEPAADPEEVSGSEDVVAVDEQLRADEGNPADKSE</sequence>
<dbReference type="KEGG" id="nak:EH165_10380"/>
<feature type="transmembrane region" description="Helical" evidence="1">
    <location>
        <begin position="32"/>
        <end position="52"/>
    </location>
</feature>
<organism evidence="3 4">
    <name type="scientific">Nakamurella antarctica</name>
    <dbReference type="NCBI Taxonomy" id="1902245"/>
    <lineage>
        <taxon>Bacteria</taxon>
        <taxon>Bacillati</taxon>
        <taxon>Actinomycetota</taxon>
        <taxon>Actinomycetes</taxon>
        <taxon>Nakamurellales</taxon>
        <taxon>Nakamurellaceae</taxon>
        <taxon>Nakamurella</taxon>
    </lineage>
</organism>